<evidence type="ECO:0000313" key="2">
    <source>
        <dbReference type="EMBL" id="KAG6945519.1"/>
    </source>
</evidence>
<proteinExistence type="predicted"/>
<dbReference type="Proteomes" id="UP000688947">
    <property type="component" value="Unassembled WGS sequence"/>
</dbReference>
<sequence length="107" mass="12187">LQCGIRVKKAQGRLLSRSGITIQRGIVKLQLCHSCYLSLMNKRLTSPPKFAITNGLYIGVLPSRFHDTTVTENSLLNLAQATQFVSVVRTRIIFEHDCFLKKWLQKE</sequence>
<feature type="non-terminal residue" evidence="2">
    <location>
        <position position="1"/>
    </location>
</feature>
<feature type="domain" description="DUF6570" evidence="1">
    <location>
        <begin position="48"/>
        <end position="89"/>
    </location>
</feature>
<evidence type="ECO:0000313" key="3">
    <source>
        <dbReference type="Proteomes" id="UP000688947"/>
    </source>
</evidence>
<name>A0A8T1TPU4_9STRA</name>
<dbReference type="AlphaFoldDB" id="A0A8T1TPU4"/>
<evidence type="ECO:0000259" key="1">
    <source>
        <dbReference type="Pfam" id="PF20209"/>
    </source>
</evidence>
<comment type="caution">
    <text evidence="2">The sequence shown here is derived from an EMBL/GenBank/DDBJ whole genome shotgun (WGS) entry which is preliminary data.</text>
</comment>
<protein>
    <recommendedName>
        <fullName evidence="1">DUF6570 domain-containing protein</fullName>
    </recommendedName>
</protein>
<dbReference type="OrthoDB" id="129100at2759"/>
<reference evidence="2" key="1">
    <citation type="submission" date="2021-01" db="EMBL/GenBank/DDBJ databases">
        <title>Phytophthora aleatoria, a newly-described species from Pinus radiata is distinct from Phytophthora cactorum isolates based on comparative genomics.</title>
        <authorList>
            <person name="Mcdougal R."/>
            <person name="Panda P."/>
            <person name="Williams N."/>
            <person name="Studholme D.J."/>
        </authorList>
    </citation>
    <scope>NUCLEOTIDE SEQUENCE</scope>
    <source>
        <strain evidence="2">NZFS 3830</strain>
    </source>
</reference>
<organism evidence="2 3">
    <name type="scientific">Phytophthora cactorum</name>
    <dbReference type="NCBI Taxonomy" id="29920"/>
    <lineage>
        <taxon>Eukaryota</taxon>
        <taxon>Sar</taxon>
        <taxon>Stramenopiles</taxon>
        <taxon>Oomycota</taxon>
        <taxon>Peronosporomycetes</taxon>
        <taxon>Peronosporales</taxon>
        <taxon>Peronosporaceae</taxon>
        <taxon>Phytophthora</taxon>
    </lineage>
</organism>
<gene>
    <name evidence="2" type="ORF">JG687_00017247</name>
</gene>
<dbReference type="InterPro" id="IPR046700">
    <property type="entry name" value="DUF6570"/>
</dbReference>
<dbReference type="Pfam" id="PF20209">
    <property type="entry name" value="DUF6570"/>
    <property type="match status" value="1"/>
</dbReference>
<accession>A0A8T1TPU4</accession>
<dbReference type="EMBL" id="JAENGZ010001950">
    <property type="protein sequence ID" value="KAG6945519.1"/>
    <property type="molecule type" value="Genomic_DNA"/>
</dbReference>